<feature type="binding site" evidence="8">
    <location>
        <position position="137"/>
    </location>
    <ligand>
        <name>Mg(2+)</name>
        <dbReference type="ChEBI" id="CHEBI:18420"/>
    </ligand>
</feature>
<keyword evidence="10" id="KW-0732">Signal</keyword>
<dbReference type="SUPFAM" id="SSF53649">
    <property type="entry name" value="Alkaline phosphatase-like"/>
    <property type="match status" value="1"/>
</dbReference>
<feature type="chain" id="PRO_5003316495" evidence="10">
    <location>
        <begin position="20"/>
        <end position="368"/>
    </location>
</feature>
<evidence type="ECO:0000256" key="8">
    <source>
        <dbReference type="PIRSR" id="PIRSR601952-2"/>
    </source>
</evidence>
<feature type="signal peptide" evidence="10">
    <location>
        <begin position="1"/>
        <end position="19"/>
    </location>
</feature>
<dbReference type="PROSITE" id="PS00123">
    <property type="entry name" value="ALKALINE_PHOSPHATASE"/>
    <property type="match status" value="1"/>
</dbReference>
<proteinExistence type="inferred from homology"/>
<keyword evidence="12" id="KW-1185">Reference proteome</keyword>
<dbReference type="AlphaFoldDB" id="F4L5W2"/>
<dbReference type="eggNOG" id="COG1785">
    <property type="taxonomic scope" value="Bacteria"/>
</dbReference>
<evidence type="ECO:0000256" key="7">
    <source>
        <dbReference type="PIRSR" id="PIRSR601952-1"/>
    </source>
</evidence>
<dbReference type="OrthoDB" id="9794455at2"/>
<accession>F4L5W2</accession>
<dbReference type="InterPro" id="IPR018299">
    <property type="entry name" value="Alkaline_phosphatase_AS"/>
</dbReference>
<evidence type="ECO:0000256" key="2">
    <source>
        <dbReference type="ARBA" id="ARBA00022553"/>
    </source>
</evidence>
<evidence type="ECO:0000256" key="10">
    <source>
        <dbReference type="SAM" id="SignalP"/>
    </source>
</evidence>
<keyword evidence="5 8" id="KW-0862">Zinc</keyword>
<evidence type="ECO:0000313" key="12">
    <source>
        <dbReference type="Proteomes" id="UP000008461"/>
    </source>
</evidence>
<keyword evidence="2" id="KW-0597">Phosphoprotein</keyword>
<protein>
    <submittedName>
        <fullName evidence="11">Alkaline phosphatase</fullName>
        <ecNumber evidence="11">3.1.3.1</ecNumber>
    </submittedName>
</protein>
<feature type="binding site" evidence="8">
    <location>
        <position position="45"/>
    </location>
    <ligand>
        <name>Mg(2+)</name>
        <dbReference type="ChEBI" id="CHEBI:18420"/>
    </ligand>
</feature>
<feature type="active site" description="Phosphoserine intermediate" evidence="7">
    <location>
        <position position="86"/>
    </location>
</feature>
<gene>
    <name evidence="11" type="ordered locus">Halhy_4227</name>
</gene>
<feature type="binding site" evidence="8">
    <location>
        <position position="306"/>
    </location>
    <ligand>
        <name>Zn(2+)</name>
        <dbReference type="ChEBI" id="CHEBI:29105"/>
        <label>2</label>
    </ligand>
</feature>
<feature type="binding site" evidence="8">
    <location>
        <position position="139"/>
    </location>
    <ligand>
        <name>Mg(2+)</name>
        <dbReference type="ChEBI" id="CHEBI:18420"/>
    </ligand>
</feature>
<feature type="binding site" evidence="8">
    <location>
        <position position="45"/>
    </location>
    <ligand>
        <name>Zn(2+)</name>
        <dbReference type="ChEBI" id="CHEBI:29105"/>
        <label>2</label>
    </ligand>
</feature>
<dbReference type="Proteomes" id="UP000008461">
    <property type="component" value="Chromosome"/>
</dbReference>
<evidence type="ECO:0000256" key="6">
    <source>
        <dbReference type="ARBA" id="ARBA00022842"/>
    </source>
</evidence>
<evidence type="ECO:0000256" key="3">
    <source>
        <dbReference type="ARBA" id="ARBA00022723"/>
    </source>
</evidence>
<dbReference type="InterPro" id="IPR001952">
    <property type="entry name" value="Alkaline_phosphatase"/>
</dbReference>
<dbReference type="EC" id="3.1.3.1" evidence="11"/>
<dbReference type="RefSeq" id="WP_013766610.1">
    <property type="nucleotide sequence ID" value="NC_015510.1"/>
</dbReference>
<evidence type="ECO:0000256" key="1">
    <source>
        <dbReference type="ARBA" id="ARBA00005984"/>
    </source>
</evidence>
<reference key="2">
    <citation type="submission" date="2011-04" db="EMBL/GenBank/DDBJ databases">
        <title>Complete sequence of chromosome of Haliscomenobacter hydrossis DSM 1100.</title>
        <authorList>
            <consortium name="US DOE Joint Genome Institute (JGI-PGF)"/>
            <person name="Lucas S."/>
            <person name="Han J."/>
            <person name="Lapidus A."/>
            <person name="Bruce D."/>
            <person name="Goodwin L."/>
            <person name="Pitluck S."/>
            <person name="Peters L."/>
            <person name="Kyrpides N."/>
            <person name="Mavromatis K."/>
            <person name="Ivanova N."/>
            <person name="Ovchinnikova G."/>
            <person name="Pagani I."/>
            <person name="Daligault H."/>
            <person name="Detter J.C."/>
            <person name="Han C."/>
            <person name="Land M."/>
            <person name="Hauser L."/>
            <person name="Markowitz V."/>
            <person name="Cheng J.-F."/>
            <person name="Hugenholtz P."/>
            <person name="Woyke T."/>
            <person name="Wu D."/>
            <person name="Verbarg S."/>
            <person name="Frueling A."/>
            <person name="Brambilla E."/>
            <person name="Klenk H.-P."/>
            <person name="Eisen J.A."/>
        </authorList>
    </citation>
    <scope>NUCLEOTIDE SEQUENCE</scope>
    <source>
        <strain>DSM 1100</strain>
    </source>
</reference>
<keyword evidence="6 8" id="KW-0460">Magnesium</keyword>
<comment type="cofactor">
    <cofactor evidence="8">
        <name>Zn(2+)</name>
        <dbReference type="ChEBI" id="CHEBI:29105"/>
    </cofactor>
    <text evidence="8">Binds 2 Zn(2+) ions.</text>
</comment>
<dbReference type="Gene3D" id="3.40.720.10">
    <property type="entry name" value="Alkaline Phosphatase, subunit A"/>
    <property type="match status" value="1"/>
</dbReference>
<feature type="binding site" evidence="8">
    <location>
        <position position="268"/>
    </location>
    <ligand>
        <name>Zn(2+)</name>
        <dbReference type="ChEBI" id="CHEBI:29105"/>
        <label>2</label>
    </ligand>
</feature>
<comment type="cofactor">
    <cofactor evidence="8">
        <name>Mg(2+)</name>
        <dbReference type="ChEBI" id="CHEBI:18420"/>
    </cofactor>
    <text evidence="8">Binds 1 Mg(2+) ion.</text>
</comment>
<dbReference type="InterPro" id="IPR017850">
    <property type="entry name" value="Alkaline_phosphatase_core_sf"/>
</dbReference>
<feature type="binding site" evidence="8">
    <location>
        <position position="307"/>
    </location>
    <ligand>
        <name>Zn(2+)</name>
        <dbReference type="ChEBI" id="CHEBI:29105"/>
        <label>2</label>
    </ligand>
</feature>
<evidence type="ECO:0000256" key="4">
    <source>
        <dbReference type="ARBA" id="ARBA00022801"/>
    </source>
</evidence>
<dbReference type="GO" id="GO:0004035">
    <property type="term" value="F:alkaline phosphatase activity"/>
    <property type="evidence" value="ECO:0007669"/>
    <property type="project" value="UniProtKB-EC"/>
</dbReference>
<name>F4L5W2_HALH1</name>
<reference evidence="11 12" key="1">
    <citation type="journal article" date="2011" name="Stand. Genomic Sci.">
        <title>Complete genome sequence of Haliscomenobacter hydrossis type strain (O).</title>
        <authorList>
            <consortium name="US DOE Joint Genome Institute (JGI-PGF)"/>
            <person name="Daligault H."/>
            <person name="Lapidus A."/>
            <person name="Zeytun A."/>
            <person name="Nolan M."/>
            <person name="Lucas S."/>
            <person name="Del Rio T.G."/>
            <person name="Tice H."/>
            <person name="Cheng J.F."/>
            <person name="Tapia R."/>
            <person name="Han C."/>
            <person name="Goodwin L."/>
            <person name="Pitluck S."/>
            <person name="Liolios K."/>
            <person name="Pagani I."/>
            <person name="Ivanova N."/>
            <person name="Huntemann M."/>
            <person name="Mavromatis K."/>
            <person name="Mikhailova N."/>
            <person name="Pati A."/>
            <person name="Chen A."/>
            <person name="Palaniappan K."/>
            <person name="Land M."/>
            <person name="Hauser L."/>
            <person name="Brambilla E.M."/>
            <person name="Rohde M."/>
            <person name="Verbarg S."/>
            <person name="Goker M."/>
            <person name="Bristow J."/>
            <person name="Eisen J.A."/>
            <person name="Markowitz V."/>
            <person name="Hugenholtz P."/>
            <person name="Kyrpides N.C."/>
            <person name="Klenk H.P."/>
            <person name="Woyke T."/>
        </authorList>
    </citation>
    <scope>NUCLEOTIDE SEQUENCE [LARGE SCALE GENOMIC DNA]</scope>
    <source>
        <strain evidence="12">ATCC 27775 / DSM 1100 / LMG 10767 / O</strain>
    </source>
</reference>
<organism evidence="11 12">
    <name type="scientific">Haliscomenobacter hydrossis (strain ATCC 27775 / DSM 1100 / LMG 10767 / O)</name>
    <dbReference type="NCBI Taxonomy" id="760192"/>
    <lineage>
        <taxon>Bacteria</taxon>
        <taxon>Pseudomonadati</taxon>
        <taxon>Bacteroidota</taxon>
        <taxon>Saprospiria</taxon>
        <taxon>Saprospirales</taxon>
        <taxon>Haliscomenobacteraceae</taxon>
        <taxon>Haliscomenobacter</taxon>
    </lineage>
</organism>
<keyword evidence="4 11" id="KW-0378">Hydrolase</keyword>
<evidence type="ECO:0000256" key="9">
    <source>
        <dbReference type="RuleBase" id="RU003946"/>
    </source>
</evidence>
<keyword evidence="3 8" id="KW-0479">Metal-binding</keyword>
<dbReference type="KEGG" id="hhy:Halhy_4227"/>
<dbReference type="SMART" id="SM00098">
    <property type="entry name" value="alkPPc"/>
    <property type="match status" value="1"/>
</dbReference>
<evidence type="ECO:0000313" key="11">
    <source>
        <dbReference type="EMBL" id="AEE52072.1"/>
    </source>
</evidence>
<comment type="similarity">
    <text evidence="1 9">Belongs to the alkaline phosphatase family.</text>
</comment>
<dbReference type="PANTHER" id="PTHR11596:SF5">
    <property type="entry name" value="ALKALINE PHOSPHATASE"/>
    <property type="match status" value="1"/>
</dbReference>
<dbReference type="SMR" id="F4L5W2"/>
<dbReference type="Pfam" id="PF00245">
    <property type="entry name" value="Alk_phosphatase"/>
    <property type="match status" value="1"/>
</dbReference>
<feature type="binding site" evidence="8">
    <location>
        <position position="259"/>
    </location>
    <ligand>
        <name>Mg(2+)</name>
        <dbReference type="ChEBI" id="CHEBI:18420"/>
    </ligand>
</feature>
<dbReference type="GO" id="GO:0046872">
    <property type="term" value="F:metal ion binding"/>
    <property type="evidence" value="ECO:0007669"/>
    <property type="project" value="UniProtKB-KW"/>
</dbReference>
<dbReference type="CDD" id="cd16012">
    <property type="entry name" value="ALP"/>
    <property type="match status" value="1"/>
</dbReference>
<evidence type="ECO:0000256" key="5">
    <source>
        <dbReference type="ARBA" id="ARBA00022833"/>
    </source>
</evidence>
<dbReference type="STRING" id="760192.Halhy_4227"/>
<dbReference type="PANTHER" id="PTHR11596">
    <property type="entry name" value="ALKALINE PHOSPHATASE"/>
    <property type="match status" value="1"/>
</dbReference>
<sequence>MKKLLICALAMLLCLPVFSQKKAKGAASPAVAVPKAKNVILLIGDGMGLTHISAGMYFNNNQSNFERFPVAGLQKAYSASDLITDSAAGATAFASGIKTYNGAIGVNTDSMPVKTILEEAEERGLATGMVVTSTLTHATPASFVAHVRNRKFDEEIATFFLKTEIDFLAGGGKKFFEQRAADGRNLYQELKDKGYQVSDFTQKNASSLAPDPSKNFIYFSADADPAKASEGRSYLAPLSVLAANHLKKRSEKGFFLMVESSQIDWGGHNNESDYIVSEVVDFDQTIGKILDFAAADGETLVIVTADHETGGYAISPGSELGKIRGAFTTKGHTAQLIPVFAFGPGAELFAGVYENTAIYVKMRQVLGF</sequence>
<dbReference type="EMBL" id="CP002691">
    <property type="protein sequence ID" value="AEE52072.1"/>
    <property type="molecule type" value="Genomic_DNA"/>
</dbReference>
<feature type="binding site" evidence="8">
    <location>
        <position position="264"/>
    </location>
    <ligand>
        <name>Zn(2+)</name>
        <dbReference type="ChEBI" id="CHEBI:29105"/>
        <label>2</label>
    </ligand>
</feature>
<dbReference type="HOGENOM" id="CLU_008539_6_2_10"/>
<dbReference type="PRINTS" id="PR00113">
    <property type="entry name" value="ALKPHPHTASE"/>
</dbReference>